<comment type="caution">
    <text evidence="2">The sequence shown here is derived from an EMBL/GenBank/DDBJ whole genome shotgun (WGS) entry which is preliminary data.</text>
</comment>
<gene>
    <name evidence="2" type="ORF">HUJ06_004117</name>
</gene>
<feature type="compositionally biased region" description="Polar residues" evidence="1">
    <location>
        <begin position="50"/>
        <end position="68"/>
    </location>
</feature>
<feature type="compositionally biased region" description="Basic and acidic residues" evidence="1">
    <location>
        <begin position="94"/>
        <end position="104"/>
    </location>
</feature>
<dbReference type="Proteomes" id="UP000607653">
    <property type="component" value="Unassembled WGS sequence"/>
</dbReference>
<name>A0A822ZLW9_NELNU</name>
<evidence type="ECO:0000313" key="3">
    <source>
        <dbReference type="Proteomes" id="UP000607653"/>
    </source>
</evidence>
<feature type="compositionally biased region" description="Basic residues" evidence="1">
    <location>
        <begin position="120"/>
        <end position="129"/>
    </location>
</feature>
<protein>
    <submittedName>
        <fullName evidence="2">Uncharacterized protein</fullName>
    </submittedName>
</protein>
<proteinExistence type="predicted"/>
<dbReference type="EMBL" id="DUZY01000007">
    <property type="protein sequence ID" value="DAD45887.1"/>
    <property type="molecule type" value="Genomic_DNA"/>
</dbReference>
<dbReference type="AlphaFoldDB" id="A0A822ZLW9"/>
<feature type="region of interest" description="Disordered" evidence="1">
    <location>
        <begin position="49"/>
        <end position="129"/>
    </location>
</feature>
<organism evidence="2 3">
    <name type="scientific">Nelumbo nucifera</name>
    <name type="common">Sacred lotus</name>
    <dbReference type="NCBI Taxonomy" id="4432"/>
    <lineage>
        <taxon>Eukaryota</taxon>
        <taxon>Viridiplantae</taxon>
        <taxon>Streptophyta</taxon>
        <taxon>Embryophyta</taxon>
        <taxon>Tracheophyta</taxon>
        <taxon>Spermatophyta</taxon>
        <taxon>Magnoliopsida</taxon>
        <taxon>Proteales</taxon>
        <taxon>Nelumbonaceae</taxon>
        <taxon>Nelumbo</taxon>
    </lineage>
</organism>
<evidence type="ECO:0000313" key="2">
    <source>
        <dbReference type="EMBL" id="DAD45887.1"/>
    </source>
</evidence>
<keyword evidence="3" id="KW-1185">Reference proteome</keyword>
<accession>A0A822ZLW9</accession>
<reference evidence="2 3" key="1">
    <citation type="journal article" date="2020" name="Mol. Biol. Evol.">
        <title>Distinct Expression and Methylation Patterns for Genes with Different Fates following a Single Whole-Genome Duplication in Flowering Plants.</title>
        <authorList>
            <person name="Shi T."/>
            <person name="Rahmani R.S."/>
            <person name="Gugger P.F."/>
            <person name="Wang M."/>
            <person name="Li H."/>
            <person name="Zhang Y."/>
            <person name="Li Z."/>
            <person name="Wang Q."/>
            <person name="Van de Peer Y."/>
            <person name="Marchal K."/>
            <person name="Chen J."/>
        </authorList>
    </citation>
    <scope>NUCLEOTIDE SEQUENCE [LARGE SCALE GENOMIC DNA]</scope>
    <source>
        <tissue evidence="2">Leaf</tissue>
    </source>
</reference>
<sequence>MEELYFNMQSIQAEFYRLDHGMRSSTALQLSNGVSTNISFRLSLCISKPATHSSPKQSHGSENNSTLGENHLHTSYDALPANPETQQLGLGASHVRETSQEREGASYAHQTSRENGRGNVKGKKKVLFR</sequence>
<evidence type="ECO:0000256" key="1">
    <source>
        <dbReference type="SAM" id="MobiDB-lite"/>
    </source>
</evidence>